<organism evidence="2 3">
    <name type="scientific">Bauldia litoralis</name>
    <dbReference type="NCBI Taxonomy" id="665467"/>
    <lineage>
        <taxon>Bacteria</taxon>
        <taxon>Pseudomonadati</taxon>
        <taxon>Pseudomonadota</taxon>
        <taxon>Alphaproteobacteria</taxon>
        <taxon>Hyphomicrobiales</taxon>
        <taxon>Kaistiaceae</taxon>
        <taxon>Bauldia</taxon>
    </lineage>
</organism>
<dbReference type="RefSeq" id="WP_175478320.1">
    <property type="nucleotide sequence ID" value="NZ_FMXQ01000002.1"/>
</dbReference>
<gene>
    <name evidence="2" type="ORF">SAMN02982931_01394</name>
</gene>
<dbReference type="AlphaFoldDB" id="A0A1G6B9M6"/>
<keyword evidence="3" id="KW-1185">Reference proteome</keyword>
<keyword evidence="1" id="KW-1133">Transmembrane helix</keyword>
<reference evidence="2 3" key="1">
    <citation type="submission" date="2016-10" db="EMBL/GenBank/DDBJ databases">
        <authorList>
            <person name="de Groot N.N."/>
        </authorList>
    </citation>
    <scope>NUCLEOTIDE SEQUENCE [LARGE SCALE GENOMIC DNA]</scope>
    <source>
        <strain evidence="2 3">ATCC 35022</strain>
    </source>
</reference>
<feature type="transmembrane region" description="Helical" evidence="1">
    <location>
        <begin position="6"/>
        <end position="27"/>
    </location>
</feature>
<evidence type="ECO:0000313" key="2">
    <source>
        <dbReference type="EMBL" id="SDB17325.1"/>
    </source>
</evidence>
<proteinExistence type="predicted"/>
<accession>A0A1G6B9M6</accession>
<dbReference type="EMBL" id="FMXQ01000002">
    <property type="protein sequence ID" value="SDB17325.1"/>
    <property type="molecule type" value="Genomic_DNA"/>
</dbReference>
<evidence type="ECO:0000313" key="3">
    <source>
        <dbReference type="Proteomes" id="UP000199071"/>
    </source>
</evidence>
<feature type="transmembrane region" description="Helical" evidence="1">
    <location>
        <begin position="104"/>
        <end position="123"/>
    </location>
</feature>
<dbReference type="STRING" id="665467.SAMN02982931_01394"/>
<protein>
    <submittedName>
        <fullName evidence="2">Uncharacterized protein</fullName>
    </submittedName>
</protein>
<feature type="transmembrane region" description="Helical" evidence="1">
    <location>
        <begin position="48"/>
        <end position="68"/>
    </location>
</feature>
<name>A0A1G6B9M6_9HYPH</name>
<feature type="transmembrane region" description="Helical" evidence="1">
    <location>
        <begin position="74"/>
        <end position="92"/>
    </location>
</feature>
<keyword evidence="1" id="KW-0812">Transmembrane</keyword>
<dbReference type="Proteomes" id="UP000199071">
    <property type="component" value="Unassembled WGS sequence"/>
</dbReference>
<sequence length="163" mass="16863">MVQILAFAYGAFIVGVIGFQLALIAGAPWGRLTQGGTHSGALPTSGRLAAGASIVVLAALGLAILSQVGSGPDWPRWTGWVAAGVQALVFAANCATRSAPERKLWAPITGVMLALALSVMVLACCRGERQVLLRFDPDGTLALAGLSEREPEIDLLDTPAFPI</sequence>
<keyword evidence="1" id="KW-0472">Membrane</keyword>
<evidence type="ECO:0000256" key="1">
    <source>
        <dbReference type="SAM" id="Phobius"/>
    </source>
</evidence>